<feature type="domain" description="Acyltransferase 3" evidence="9">
    <location>
        <begin position="5"/>
        <end position="303"/>
    </location>
</feature>
<comment type="subcellular location">
    <subcellularLocation>
        <location evidence="1">Cell membrane</location>
        <topology evidence="1">Multi-pass membrane protein</topology>
    </subcellularLocation>
</comment>
<evidence type="ECO:0000256" key="5">
    <source>
        <dbReference type="ARBA" id="ARBA00022989"/>
    </source>
</evidence>
<dbReference type="EMBL" id="JRVC01000009">
    <property type="protein sequence ID" value="KHS46586.1"/>
    <property type="molecule type" value="Genomic_DNA"/>
</dbReference>
<feature type="transmembrane region" description="Helical" evidence="8">
    <location>
        <begin position="151"/>
        <end position="168"/>
    </location>
</feature>
<keyword evidence="5 8" id="KW-1133">Transmembrane helix</keyword>
<keyword evidence="12" id="KW-1185">Reference proteome</keyword>
<dbReference type="GO" id="GO:0016788">
    <property type="term" value="F:hydrolase activity, acting on ester bonds"/>
    <property type="evidence" value="ECO:0007669"/>
    <property type="project" value="UniProtKB-ARBA"/>
</dbReference>
<dbReference type="Proteomes" id="UP000031338">
    <property type="component" value="Unassembled WGS sequence"/>
</dbReference>
<keyword evidence="3 11" id="KW-0808">Transferase</keyword>
<evidence type="ECO:0000256" key="4">
    <source>
        <dbReference type="ARBA" id="ARBA00022692"/>
    </source>
</evidence>
<feature type="transmembrane region" description="Helical" evidence="8">
    <location>
        <begin position="174"/>
        <end position="195"/>
    </location>
</feature>
<evidence type="ECO:0000313" key="11">
    <source>
        <dbReference type="EMBL" id="KHS46586.1"/>
    </source>
</evidence>
<feature type="transmembrane region" description="Helical" evidence="8">
    <location>
        <begin position="324"/>
        <end position="346"/>
    </location>
</feature>
<organism evidence="11 12">
    <name type="scientific">Novosphingobium subterraneum</name>
    <dbReference type="NCBI Taxonomy" id="48936"/>
    <lineage>
        <taxon>Bacteria</taxon>
        <taxon>Pseudomonadati</taxon>
        <taxon>Pseudomonadota</taxon>
        <taxon>Alphaproteobacteria</taxon>
        <taxon>Sphingomonadales</taxon>
        <taxon>Sphingomonadaceae</taxon>
        <taxon>Novosphingobium</taxon>
    </lineage>
</organism>
<evidence type="ECO:0000256" key="3">
    <source>
        <dbReference type="ARBA" id="ARBA00022679"/>
    </source>
</evidence>
<evidence type="ECO:0000256" key="7">
    <source>
        <dbReference type="ARBA" id="ARBA00023315"/>
    </source>
</evidence>
<dbReference type="InterPro" id="IPR043968">
    <property type="entry name" value="SGNH"/>
</dbReference>
<dbReference type="Pfam" id="PF01757">
    <property type="entry name" value="Acyl_transf_3"/>
    <property type="match status" value="1"/>
</dbReference>
<keyword evidence="4 8" id="KW-0812">Transmembrane</keyword>
<dbReference type="Gene3D" id="3.40.50.1110">
    <property type="entry name" value="SGNH hydrolase"/>
    <property type="match status" value="1"/>
</dbReference>
<keyword evidence="6 8" id="KW-0472">Membrane</keyword>
<evidence type="ECO:0000256" key="2">
    <source>
        <dbReference type="ARBA" id="ARBA00022475"/>
    </source>
</evidence>
<keyword evidence="2" id="KW-1003">Cell membrane</keyword>
<keyword evidence="7 11" id="KW-0012">Acyltransferase</keyword>
<dbReference type="PATRIC" id="fig|48936.3.peg.2189"/>
<name>A0A0B8ZK59_9SPHN</name>
<dbReference type="InterPro" id="IPR002656">
    <property type="entry name" value="Acyl_transf_3_dom"/>
</dbReference>
<dbReference type="InterPro" id="IPR050879">
    <property type="entry name" value="Acyltransferase_3"/>
</dbReference>
<feature type="transmembrane region" description="Helical" evidence="8">
    <location>
        <begin position="58"/>
        <end position="77"/>
    </location>
</feature>
<dbReference type="AlphaFoldDB" id="A0A0B8ZK59"/>
<evidence type="ECO:0000259" key="10">
    <source>
        <dbReference type="Pfam" id="PF19040"/>
    </source>
</evidence>
<evidence type="ECO:0000256" key="6">
    <source>
        <dbReference type="ARBA" id="ARBA00023136"/>
    </source>
</evidence>
<feature type="transmembrane region" description="Helical" evidence="8">
    <location>
        <begin position="14"/>
        <end position="37"/>
    </location>
</feature>
<dbReference type="STRING" id="48936.NJ75_02179"/>
<gene>
    <name evidence="11" type="ORF">NJ75_02179</name>
</gene>
<dbReference type="SUPFAM" id="SSF52266">
    <property type="entry name" value="SGNH hydrolase"/>
    <property type="match status" value="1"/>
</dbReference>
<dbReference type="PANTHER" id="PTHR23028">
    <property type="entry name" value="ACETYLTRANSFERASE"/>
    <property type="match status" value="1"/>
</dbReference>
<feature type="transmembrane region" description="Helical" evidence="8">
    <location>
        <begin position="202"/>
        <end position="220"/>
    </location>
</feature>
<dbReference type="InterPro" id="IPR036514">
    <property type="entry name" value="SGNH_hydro_sf"/>
</dbReference>
<evidence type="ECO:0000256" key="1">
    <source>
        <dbReference type="ARBA" id="ARBA00004651"/>
    </source>
</evidence>
<accession>A0A0B8ZK59</accession>
<dbReference type="PANTHER" id="PTHR23028:SF53">
    <property type="entry name" value="ACYL_TRANSF_3 DOMAIN-CONTAINING PROTEIN"/>
    <property type="match status" value="1"/>
</dbReference>
<reference evidence="11 12" key="1">
    <citation type="submission" date="2014-10" db="EMBL/GenBank/DDBJ databases">
        <title>Draft genome sequence of Novosphingobium subterraneum DSM 12447.</title>
        <authorList>
            <person name="Gan H.M."/>
            <person name="Gan H.Y."/>
            <person name="Savka M.A."/>
        </authorList>
    </citation>
    <scope>NUCLEOTIDE SEQUENCE [LARGE SCALE GENOMIC DNA]</scope>
    <source>
        <strain evidence="11 12">DSM 12447</strain>
    </source>
</reference>
<dbReference type="GO" id="GO:0005886">
    <property type="term" value="C:plasma membrane"/>
    <property type="evidence" value="ECO:0007669"/>
    <property type="project" value="UniProtKB-SubCell"/>
</dbReference>
<evidence type="ECO:0000256" key="8">
    <source>
        <dbReference type="SAM" id="Phobius"/>
    </source>
</evidence>
<evidence type="ECO:0000313" key="12">
    <source>
        <dbReference type="Proteomes" id="UP000031338"/>
    </source>
</evidence>
<sequence length="606" mass="65772">MIPVVLFHAGTPGFGGGFVGVDVFFVISGYLISGVILSDLKQGRFSLADFYERRARRILPALIPMLLASLLCAWLVMIPDDFRRFAKGMGASAVFASNMMFARGSGYFDDDEGFEPLLHTWSLSVEEQFYILFPALVMLLWWAGQRRLHPWFAAVAALSLTGCLALAGSHQTIAFYYLPTRAWELLLGAFCMALPQGRTNPWLALSGLSLVLAGLAFVEAASAPDWRLMLPVLGTALLLRHARPDNAVGSMLSLRPLVAIGSASYGLYLWHNPLLAFARYQWLGTPPIWLTAAAVAFSVLLGFGSLHLVERPVRERRMLASRKALAAFCIAGLALCLGIGAAGAFGKLEPASAARRNALLAYPAALPQPVEHMPPAGVPVPYILFGDSHARQYVHVLAARAGEGAMLTQAGCFSLPGVTNYSYASSEASACVEHYTALAGLVRQRAIPVVIIANRWDRALFDPSDFHRFGRASRDGWPRLEAALDQLRASLPAATRIVIIGSVPTAASAGPEMVGGYMRCLALVNARCPQHLPREDAEGYRINPLLSRYAATHPGVRFFDPQEVLCGPQACDIVQHGKALYFDDTHLTPHGADRVIARMLERIGPI</sequence>
<feature type="transmembrane region" description="Helical" evidence="8">
    <location>
        <begin position="283"/>
        <end position="303"/>
    </location>
</feature>
<dbReference type="Pfam" id="PF19040">
    <property type="entry name" value="SGNH"/>
    <property type="match status" value="1"/>
</dbReference>
<dbReference type="GO" id="GO:0009103">
    <property type="term" value="P:lipopolysaccharide biosynthetic process"/>
    <property type="evidence" value="ECO:0007669"/>
    <property type="project" value="TreeGrafter"/>
</dbReference>
<feature type="domain" description="SGNH" evidence="10">
    <location>
        <begin position="381"/>
        <end position="599"/>
    </location>
</feature>
<proteinExistence type="predicted"/>
<evidence type="ECO:0000259" key="9">
    <source>
        <dbReference type="Pfam" id="PF01757"/>
    </source>
</evidence>
<dbReference type="GO" id="GO:0016747">
    <property type="term" value="F:acyltransferase activity, transferring groups other than amino-acyl groups"/>
    <property type="evidence" value="ECO:0007669"/>
    <property type="project" value="InterPro"/>
</dbReference>
<protein>
    <submittedName>
        <fullName evidence="11">Acyltransferase</fullName>
    </submittedName>
</protein>
<comment type="caution">
    <text evidence="11">The sequence shown here is derived from an EMBL/GenBank/DDBJ whole genome shotgun (WGS) entry which is preliminary data.</text>
</comment>
<feature type="transmembrane region" description="Helical" evidence="8">
    <location>
        <begin position="128"/>
        <end position="144"/>
    </location>
</feature>